<dbReference type="EMBL" id="CP034413">
    <property type="protein sequence ID" value="QCI59222.1"/>
    <property type="molecule type" value="Genomic_DNA"/>
</dbReference>
<organism evidence="2 3">
    <name type="scientific">Dysosmobacter welbionis</name>
    <dbReference type="NCBI Taxonomy" id="2093857"/>
    <lineage>
        <taxon>Bacteria</taxon>
        <taxon>Bacillati</taxon>
        <taxon>Bacillota</taxon>
        <taxon>Clostridia</taxon>
        <taxon>Eubacteriales</taxon>
        <taxon>Oscillospiraceae</taxon>
        <taxon>Dysosmobacter</taxon>
    </lineage>
</organism>
<evidence type="ECO:0000313" key="2">
    <source>
        <dbReference type="EMBL" id="QCI59222.1"/>
    </source>
</evidence>
<gene>
    <name evidence="2" type="ORF">EIO64_08290</name>
</gene>
<name>A0A4D7AZG2_9FIRM</name>
<feature type="compositionally biased region" description="Basic residues" evidence="1">
    <location>
        <begin position="9"/>
        <end position="23"/>
    </location>
</feature>
<dbReference type="AlphaFoldDB" id="A0A4D7AZG2"/>
<sequence length="385" mass="45105">MTSEERREARYKRRQERRRRNRQTRSDRLGGLEGVFSYHTMFKHGKKCCNGVRWKASTQNFELHLFSGTAKRRREVLTGKWKPGKTVSFPLCERGKFRIIDAPHITDRQIHKVLTKEVLAPLYCPGMIYDNGASQKGKGLHFHYKRLKEHLRWHCRRYGRTGAMFLMDFHHFFPEAPHALIYERHRELILDPNLRALADLVVAAVPGGVGMPLGVEPSQQEMVALPSFLDNWMKCQLSIHGMSHYMDDYDAVLESRERAERVKAEAIRRAEAKGLQVNRNKCHVIDLDKPFRFCKAKFQILPSGRIITHGCRDGMKRARRKLRYFRQQVDTGEKIVEQVAEWLKGPIAYYEQFNDHGRVLKLRRLYYALFIKGRKTEEVKPCIGS</sequence>
<accession>A0A4D7AZG2</accession>
<keyword evidence="3" id="KW-1185">Reference proteome</keyword>
<dbReference type="Proteomes" id="UP000298642">
    <property type="component" value="Chromosome"/>
</dbReference>
<evidence type="ECO:0000256" key="1">
    <source>
        <dbReference type="SAM" id="MobiDB-lite"/>
    </source>
</evidence>
<dbReference type="KEGG" id="obj:EIO64_08290"/>
<dbReference type="RefSeq" id="WP_136891209.1">
    <property type="nucleotide sequence ID" value="NZ_CP034413.3"/>
</dbReference>
<reference evidence="3" key="1">
    <citation type="submission" date="2018-12" db="EMBL/GenBank/DDBJ databases">
        <title>Dusodibacter welbiota gen. nov., sp. nov., isolated from human faeces and emended description of the Oscillibacter genus.</title>
        <authorList>
            <person name="Le Roy T."/>
            <person name="Van der Smissen P."/>
            <person name="Delzenne N."/>
            <person name="Muccioli G."/>
            <person name="Collet J.F."/>
            <person name="Cani P.D."/>
        </authorList>
    </citation>
    <scope>NUCLEOTIDE SEQUENCE [LARGE SCALE GENOMIC DNA]</scope>
    <source>
        <strain evidence="3">J115</strain>
    </source>
</reference>
<feature type="region of interest" description="Disordered" evidence="1">
    <location>
        <begin position="1"/>
        <end position="26"/>
    </location>
</feature>
<evidence type="ECO:0000313" key="3">
    <source>
        <dbReference type="Proteomes" id="UP000298642"/>
    </source>
</evidence>
<proteinExistence type="predicted"/>
<protein>
    <submittedName>
        <fullName evidence="2">Uncharacterized protein</fullName>
    </submittedName>
</protein>